<organism evidence="1 2">
    <name type="scientific">Arctium lappa</name>
    <name type="common">Greater burdock</name>
    <name type="synonym">Lappa major</name>
    <dbReference type="NCBI Taxonomy" id="4217"/>
    <lineage>
        <taxon>Eukaryota</taxon>
        <taxon>Viridiplantae</taxon>
        <taxon>Streptophyta</taxon>
        <taxon>Embryophyta</taxon>
        <taxon>Tracheophyta</taxon>
        <taxon>Spermatophyta</taxon>
        <taxon>Magnoliopsida</taxon>
        <taxon>eudicotyledons</taxon>
        <taxon>Gunneridae</taxon>
        <taxon>Pentapetalae</taxon>
        <taxon>asterids</taxon>
        <taxon>campanulids</taxon>
        <taxon>Asterales</taxon>
        <taxon>Asteraceae</taxon>
        <taxon>Carduoideae</taxon>
        <taxon>Cardueae</taxon>
        <taxon>Arctiinae</taxon>
        <taxon>Arctium</taxon>
    </lineage>
</organism>
<reference evidence="1 2" key="2">
    <citation type="journal article" date="2022" name="Mol. Ecol. Resour.">
        <title>The genomes of chicory, endive, great burdock and yacon provide insights into Asteraceae paleo-polyploidization history and plant inulin production.</title>
        <authorList>
            <person name="Fan W."/>
            <person name="Wang S."/>
            <person name="Wang H."/>
            <person name="Wang A."/>
            <person name="Jiang F."/>
            <person name="Liu H."/>
            <person name="Zhao H."/>
            <person name="Xu D."/>
            <person name="Zhang Y."/>
        </authorList>
    </citation>
    <scope>NUCLEOTIDE SEQUENCE [LARGE SCALE GENOMIC DNA]</scope>
    <source>
        <strain evidence="2">cv. Niubang</strain>
    </source>
</reference>
<gene>
    <name evidence="1" type="ORF">L6452_34214</name>
</gene>
<dbReference type="Proteomes" id="UP001055879">
    <property type="component" value="Linkage Group LG12"/>
</dbReference>
<accession>A0ACB8YJ67</accession>
<protein>
    <submittedName>
        <fullName evidence="1">Uncharacterized protein</fullName>
    </submittedName>
</protein>
<keyword evidence="2" id="KW-1185">Reference proteome</keyword>
<sequence length="252" mass="28100">MLEDRDASLIRHGAVEENVMAGSGGSGSGVATEEHKVVGAPRGGKNCSYKSFLGCGPPEFSGSEDPVACVKWIREVEQAFGSSECGDDQRVRFGTQLLRDTTLTWWNVIQSTLSPSVLAQLTWGDFKVKLLEEYCNERAVDRIEAEFRALEKGNLTVREYTHQFMEKLGLVGHVASTEKEKIKAYLKGLPSDMMTMVRNSKASNLRETIEEAQFMEEVYARSKPEKAVAVVDKRKWESNSAHPKRSRSFDGN</sequence>
<proteinExistence type="predicted"/>
<dbReference type="EMBL" id="CM042058">
    <property type="protein sequence ID" value="KAI3684984.1"/>
    <property type="molecule type" value="Genomic_DNA"/>
</dbReference>
<name>A0ACB8YJ67_ARCLA</name>
<evidence type="ECO:0000313" key="1">
    <source>
        <dbReference type="EMBL" id="KAI3684984.1"/>
    </source>
</evidence>
<evidence type="ECO:0000313" key="2">
    <source>
        <dbReference type="Proteomes" id="UP001055879"/>
    </source>
</evidence>
<reference evidence="2" key="1">
    <citation type="journal article" date="2022" name="Mol. Ecol. Resour.">
        <title>The genomes of chicory, endive, great burdock and yacon provide insights into Asteraceae palaeo-polyploidization history and plant inulin production.</title>
        <authorList>
            <person name="Fan W."/>
            <person name="Wang S."/>
            <person name="Wang H."/>
            <person name="Wang A."/>
            <person name="Jiang F."/>
            <person name="Liu H."/>
            <person name="Zhao H."/>
            <person name="Xu D."/>
            <person name="Zhang Y."/>
        </authorList>
    </citation>
    <scope>NUCLEOTIDE SEQUENCE [LARGE SCALE GENOMIC DNA]</scope>
    <source>
        <strain evidence="2">cv. Niubang</strain>
    </source>
</reference>
<comment type="caution">
    <text evidence="1">The sequence shown here is derived from an EMBL/GenBank/DDBJ whole genome shotgun (WGS) entry which is preliminary data.</text>
</comment>